<dbReference type="Gramene" id="ORGLA01G0299300.1">
    <property type="protein sequence ID" value="ORGLA01G0299300.1"/>
    <property type="gene ID" value="ORGLA01G0299300"/>
</dbReference>
<dbReference type="Proteomes" id="UP000007306">
    <property type="component" value="Chromosome 1"/>
</dbReference>
<reference evidence="1" key="1">
    <citation type="submission" date="2015-06" db="UniProtKB">
        <authorList>
            <consortium name="EnsemblPlants"/>
        </authorList>
    </citation>
    <scope>IDENTIFICATION</scope>
</reference>
<accession>I1NT03</accession>
<keyword evidence="2" id="KW-1185">Reference proteome</keyword>
<sequence>MAAEAVETTAVVVGTRMAAAKECNAVAVGRKKGRRGRMTWIDRLPEVGGGRTWTGYKKGKLRMGRLVTAGCSEGGSEVRRDWLRRRQGQRKGIGKRQIIGSETCTVSTKID</sequence>
<dbReference type="HOGENOM" id="CLU_2162368_0_0_1"/>
<reference evidence="1 2" key="2">
    <citation type="submission" date="2018-04" db="EMBL/GenBank/DDBJ databases">
        <title>OglaRS2 (Oryza glaberrima Reference Sequence Version 2).</title>
        <authorList>
            <person name="Zhang J."/>
            <person name="Kudrna D."/>
            <person name="Lee S."/>
            <person name="Talag J."/>
            <person name="Rajasekar S."/>
            <person name="Wing R.A."/>
        </authorList>
    </citation>
    <scope>NUCLEOTIDE SEQUENCE [LARGE SCALE GENOMIC DNA]</scope>
    <source>
        <strain evidence="1 2">cv. IRGC 96717</strain>
    </source>
</reference>
<dbReference type="EnsemblPlants" id="ORGLA01G0299300.1">
    <property type="protein sequence ID" value="ORGLA01G0299300.1"/>
    <property type="gene ID" value="ORGLA01G0299300"/>
</dbReference>
<proteinExistence type="predicted"/>
<evidence type="ECO:0000313" key="1">
    <source>
        <dbReference type="EnsemblPlants" id="ORGLA01G0299300.1"/>
    </source>
</evidence>
<protein>
    <submittedName>
        <fullName evidence="1">Uncharacterized protein</fullName>
    </submittedName>
</protein>
<name>I1NT03_ORYGL</name>
<organism evidence="1 2">
    <name type="scientific">Oryza glaberrima</name>
    <name type="common">African rice</name>
    <dbReference type="NCBI Taxonomy" id="4538"/>
    <lineage>
        <taxon>Eukaryota</taxon>
        <taxon>Viridiplantae</taxon>
        <taxon>Streptophyta</taxon>
        <taxon>Embryophyta</taxon>
        <taxon>Tracheophyta</taxon>
        <taxon>Spermatophyta</taxon>
        <taxon>Magnoliopsida</taxon>
        <taxon>Liliopsida</taxon>
        <taxon>Poales</taxon>
        <taxon>Poaceae</taxon>
        <taxon>BOP clade</taxon>
        <taxon>Oryzoideae</taxon>
        <taxon>Oryzeae</taxon>
        <taxon>Oryzinae</taxon>
        <taxon>Oryza</taxon>
    </lineage>
</organism>
<evidence type="ECO:0000313" key="2">
    <source>
        <dbReference type="Proteomes" id="UP000007306"/>
    </source>
</evidence>
<dbReference type="AlphaFoldDB" id="I1NT03"/>